<reference evidence="2 3" key="1">
    <citation type="submission" date="2016-05" db="EMBL/GenBank/DDBJ databases">
        <title>Complete Genome and Methylome Analysis of Psychrotrophic Bacterial Isolates from Antarctic Lake Untersee.</title>
        <authorList>
            <person name="Fomenkov A."/>
            <person name="Akimov V.N."/>
            <person name="Vasilyeva L.V."/>
            <person name="Andersen D."/>
            <person name="Vincze T."/>
            <person name="Roberts R.J."/>
        </authorList>
    </citation>
    <scope>NUCLEOTIDE SEQUENCE [LARGE SCALE GENOMIC DNA]</scope>
    <source>
        <strain evidence="2 3">U14-5</strain>
    </source>
</reference>
<name>A0A1L6ZH13_BACIA</name>
<sequence>MGAASNKPDQHLKHEFAYKLDDLEGVRSILDDFLRLETRRYTGDEAASDLIIYLKEAIRLAKLTDKQRGVLQLHYVYGYRQREIGEQLGIERSVVSRHLLAAEKKITKVYAHWSKLDRIGGYSI</sequence>
<dbReference type="Proteomes" id="UP000185426">
    <property type="component" value="Chromosome"/>
</dbReference>
<dbReference type="AlphaFoldDB" id="A0A1L6ZH13"/>
<dbReference type="Pfam" id="PF04545">
    <property type="entry name" value="Sigma70_r4"/>
    <property type="match status" value="1"/>
</dbReference>
<accession>A0A1L6ZH13</accession>
<dbReference type="GO" id="GO:0003700">
    <property type="term" value="F:DNA-binding transcription factor activity"/>
    <property type="evidence" value="ECO:0007669"/>
    <property type="project" value="InterPro"/>
</dbReference>
<evidence type="ECO:0000313" key="3">
    <source>
        <dbReference type="Proteomes" id="UP000185426"/>
    </source>
</evidence>
<evidence type="ECO:0000259" key="1">
    <source>
        <dbReference type="Pfam" id="PF04545"/>
    </source>
</evidence>
<dbReference type="EMBL" id="CP015607">
    <property type="protein sequence ID" value="APT45790.1"/>
    <property type="molecule type" value="Genomic_DNA"/>
</dbReference>
<dbReference type="InterPro" id="IPR036388">
    <property type="entry name" value="WH-like_DNA-bd_sf"/>
</dbReference>
<evidence type="ECO:0000313" key="2">
    <source>
        <dbReference type="EMBL" id="APT45790.1"/>
    </source>
</evidence>
<feature type="domain" description="RNA polymerase sigma-70 region 4" evidence="1">
    <location>
        <begin position="60"/>
        <end position="102"/>
    </location>
</feature>
<dbReference type="NCBIfam" id="TIGR02937">
    <property type="entry name" value="sigma70-ECF"/>
    <property type="match status" value="1"/>
</dbReference>
<dbReference type="InterPro" id="IPR013324">
    <property type="entry name" value="RNA_pol_sigma_r3/r4-like"/>
</dbReference>
<dbReference type="InterPro" id="IPR014284">
    <property type="entry name" value="RNA_pol_sigma-70_dom"/>
</dbReference>
<protein>
    <recommendedName>
        <fullName evidence="1">RNA polymerase sigma-70 region 4 domain-containing protein</fullName>
    </recommendedName>
</protein>
<dbReference type="InterPro" id="IPR007630">
    <property type="entry name" value="RNA_pol_sigma70_r4"/>
</dbReference>
<dbReference type="RefSeq" id="WP_075622082.1">
    <property type="nucleotide sequence ID" value="NZ_CP015607.1"/>
</dbReference>
<gene>
    <name evidence="2" type="ORF">BSA145_07685</name>
</gene>
<dbReference type="GO" id="GO:0006352">
    <property type="term" value="P:DNA-templated transcription initiation"/>
    <property type="evidence" value="ECO:0007669"/>
    <property type="project" value="InterPro"/>
</dbReference>
<proteinExistence type="predicted"/>
<organism evidence="2 3">
    <name type="scientific">Bacillus safensis</name>
    <dbReference type="NCBI Taxonomy" id="561879"/>
    <lineage>
        <taxon>Bacteria</taxon>
        <taxon>Bacillati</taxon>
        <taxon>Bacillota</taxon>
        <taxon>Bacilli</taxon>
        <taxon>Bacillales</taxon>
        <taxon>Bacillaceae</taxon>
        <taxon>Bacillus</taxon>
    </lineage>
</organism>
<dbReference type="SUPFAM" id="SSF88659">
    <property type="entry name" value="Sigma3 and sigma4 domains of RNA polymerase sigma factors"/>
    <property type="match status" value="1"/>
</dbReference>
<dbReference type="Gene3D" id="1.10.10.10">
    <property type="entry name" value="Winged helix-like DNA-binding domain superfamily/Winged helix DNA-binding domain"/>
    <property type="match status" value="1"/>
</dbReference>